<dbReference type="Proteomes" id="UP000228754">
    <property type="component" value="Unassembled WGS sequence"/>
</dbReference>
<evidence type="ECO:0000313" key="2">
    <source>
        <dbReference type="Proteomes" id="UP000228754"/>
    </source>
</evidence>
<dbReference type="EMBL" id="NKHG01000111">
    <property type="protein sequence ID" value="PCK19909.1"/>
    <property type="molecule type" value="Genomic_DNA"/>
</dbReference>
<dbReference type="OrthoDB" id="5616024at2"/>
<organism evidence="1 2">
    <name type="scientific">Bacillus pumilus</name>
    <name type="common">Bacillus mesentericus</name>
    <dbReference type="NCBI Taxonomy" id="1408"/>
    <lineage>
        <taxon>Bacteria</taxon>
        <taxon>Bacillati</taxon>
        <taxon>Bacillota</taxon>
        <taxon>Bacilli</taxon>
        <taxon>Bacillales</taxon>
        <taxon>Bacillaceae</taxon>
        <taxon>Bacillus</taxon>
    </lineage>
</organism>
<sequence>MLLNAKEILLKEILYQYLDQLNMICHCEKCIEDVLAISLNQVKPQYITDIEKISYSKSEMVDKQKNTAMLVILTEAASKVTTFPRCANRLPLNKENS</sequence>
<comment type="caution">
    <text evidence="1">The sequence shown here is derived from an EMBL/GenBank/DDBJ whole genome shotgun (WGS) entry which is preliminary data.</text>
</comment>
<dbReference type="InterPro" id="IPR019657">
    <property type="entry name" value="ComFB"/>
</dbReference>
<dbReference type="AlphaFoldDB" id="A0A2A5ISC0"/>
<name>A0A2A5ISC0_BACPU</name>
<proteinExistence type="predicted"/>
<dbReference type="Pfam" id="PF10719">
    <property type="entry name" value="ComFB"/>
    <property type="match status" value="1"/>
</dbReference>
<reference evidence="1 2" key="1">
    <citation type="submission" date="2017-06" db="EMBL/GenBank/DDBJ databases">
        <title>Draft Genome Sequence of Bacillus sp Strain 36R Isolated from saline sediment at Atanasia, Sonora, Mexico.</title>
        <authorList>
            <person name="Sanchez Diaz R."/>
            <person name="Quiroz Macias M.E."/>
            <person name="Ibarra Gamez J.C."/>
            <person name="Enciso Ibarra J."/>
            <person name="Gomez Gil B."/>
            <person name="Galaviz Silva L."/>
        </authorList>
    </citation>
    <scope>NUCLEOTIDE SEQUENCE [LARGE SCALE GENOMIC DNA]</scope>
    <source>
        <strain evidence="1 2">36R_ATNSAL</strain>
    </source>
</reference>
<accession>A0A2A5ISC0</accession>
<evidence type="ECO:0000313" key="1">
    <source>
        <dbReference type="EMBL" id="PCK19909.1"/>
    </source>
</evidence>
<protein>
    <submittedName>
        <fullName evidence="1">Competence protein ComFB</fullName>
    </submittedName>
</protein>
<gene>
    <name evidence="1" type="ORF">CEY02_16360</name>
</gene>